<proteinExistence type="predicted"/>
<dbReference type="RefSeq" id="WP_058699828.1">
    <property type="nucleotide sequence ID" value="NZ_CP013690.1"/>
</dbReference>
<accession>A0AAI8C8L0</accession>
<name>A0AAI8C8L0_9FLAO</name>
<dbReference type="AlphaFoldDB" id="A0AAI8C8L0"/>
<reference evidence="1 2" key="1">
    <citation type="journal article" date="2016" name="J. Zhejiang Univ. Sci. B">
        <title>Antibiotic resistance mechanisms of Myroides sp.</title>
        <authorList>
            <person name="Hu S."/>
            <person name="Yuan S."/>
            <person name="Qu H."/>
            <person name="Jiang T."/>
            <person name="Zhou Y."/>
            <person name="Wang M."/>
            <person name="Ming D."/>
        </authorList>
    </citation>
    <scope>NUCLEOTIDE SEQUENCE [LARGE SCALE GENOMIC DNA]</scope>
    <source>
        <strain evidence="1 2">PR63039</strain>
    </source>
</reference>
<gene>
    <name evidence="1" type="ORF">AS202_18170</name>
</gene>
<dbReference type="EMBL" id="CP013690">
    <property type="protein sequence ID" value="ALU27956.1"/>
    <property type="molecule type" value="Genomic_DNA"/>
</dbReference>
<evidence type="ECO:0000313" key="2">
    <source>
        <dbReference type="Proteomes" id="UP000069030"/>
    </source>
</evidence>
<dbReference type="KEGG" id="mod:AS202_18170"/>
<organism evidence="1 2">
    <name type="scientific">Myroides odoratimimus</name>
    <dbReference type="NCBI Taxonomy" id="76832"/>
    <lineage>
        <taxon>Bacteria</taxon>
        <taxon>Pseudomonadati</taxon>
        <taxon>Bacteroidota</taxon>
        <taxon>Flavobacteriia</taxon>
        <taxon>Flavobacteriales</taxon>
        <taxon>Flavobacteriaceae</taxon>
        <taxon>Myroides</taxon>
    </lineage>
</organism>
<sequence length="277" mass="32527">MLQDRVTQLWVKLFGKRIDITQTPWIEGVIGDRKIIDKSYIDRLAGQYDVIINQAGSGLIEDINRLDFTASERGRLHPQIIDFYTYTSDYDFEVWCEWKGVFKPFGTLLGWLFSKRLQQLNIPTNTISFSKGLESEIIKLQKEEQTVWTIWYRKVKETGQTLFSGIYTHAYLPSKDKELFKVVFPLPNGNATVLLNQEVKEDGSLLLQSNGKQFGDVGFYFYVTNHKGKHWVKFVRALHESLHMYVDADGKLQTDHYFSFYTIPFLKLHYKMQRREK</sequence>
<protein>
    <submittedName>
        <fullName evidence="1">Uncharacterized protein</fullName>
    </submittedName>
</protein>
<dbReference type="Proteomes" id="UP000069030">
    <property type="component" value="Chromosome"/>
</dbReference>
<evidence type="ECO:0000313" key="1">
    <source>
        <dbReference type="EMBL" id="ALU27956.1"/>
    </source>
</evidence>